<dbReference type="InterPro" id="IPR003342">
    <property type="entry name" value="ArnT-like_N"/>
</dbReference>
<feature type="transmembrane region" description="Helical" evidence="7">
    <location>
        <begin position="120"/>
        <end position="138"/>
    </location>
</feature>
<evidence type="ECO:0000256" key="7">
    <source>
        <dbReference type="SAM" id="Phobius"/>
    </source>
</evidence>
<accession>A0ABU2D3H4</accession>
<dbReference type="PANTHER" id="PTHR41710:SF2">
    <property type="entry name" value="GLYCOSYL TRANSFERASE FAMILY 39_83 DOMAIN-CONTAINING PROTEIN"/>
    <property type="match status" value="1"/>
</dbReference>
<evidence type="ECO:0000256" key="5">
    <source>
        <dbReference type="ARBA" id="ARBA00022989"/>
    </source>
</evidence>
<name>A0ABU2D3H4_9EURY</name>
<keyword evidence="10" id="KW-1185">Reference proteome</keyword>
<feature type="transmembrane region" description="Helical" evidence="7">
    <location>
        <begin position="144"/>
        <end position="161"/>
    </location>
</feature>
<evidence type="ECO:0000256" key="3">
    <source>
        <dbReference type="ARBA" id="ARBA00022679"/>
    </source>
</evidence>
<evidence type="ECO:0000256" key="1">
    <source>
        <dbReference type="ARBA" id="ARBA00004127"/>
    </source>
</evidence>
<gene>
    <name evidence="9" type="ORF">RG963_12150</name>
</gene>
<keyword evidence="2" id="KW-0328">Glycosyltransferase</keyword>
<dbReference type="InterPro" id="IPR019962">
    <property type="entry name" value="CHP03663"/>
</dbReference>
<evidence type="ECO:0000313" key="9">
    <source>
        <dbReference type="EMBL" id="MDR7666518.1"/>
    </source>
</evidence>
<feature type="transmembrane region" description="Helical" evidence="7">
    <location>
        <begin position="346"/>
        <end position="364"/>
    </location>
</feature>
<feature type="transmembrane region" description="Helical" evidence="7">
    <location>
        <begin position="20"/>
        <end position="37"/>
    </location>
</feature>
<feature type="transmembrane region" description="Helical" evidence="7">
    <location>
        <begin position="93"/>
        <end position="111"/>
    </location>
</feature>
<feature type="transmembrane region" description="Helical" evidence="7">
    <location>
        <begin position="231"/>
        <end position="253"/>
    </location>
</feature>
<feature type="domain" description="ArnT-like N-terminal" evidence="8">
    <location>
        <begin position="70"/>
        <end position="218"/>
    </location>
</feature>
<dbReference type="Pfam" id="PF02366">
    <property type="entry name" value="PMT"/>
    <property type="match status" value="1"/>
</dbReference>
<evidence type="ECO:0000313" key="10">
    <source>
        <dbReference type="Proteomes" id="UP001246244"/>
    </source>
</evidence>
<feature type="transmembrane region" description="Helical" evidence="7">
    <location>
        <begin position="69"/>
        <end position="87"/>
    </location>
</feature>
<comment type="subcellular location">
    <subcellularLocation>
        <location evidence="1">Endomembrane system</location>
        <topology evidence="1">Multi-pass membrane protein</topology>
    </subcellularLocation>
</comment>
<sequence length="543" mass="63244">MQQSQEDYIENSPVLSEKKYKIFGLLIILFALLIRLFNLGERVFHHDESIHASFTLKLLETGQYSYDPAYHGPFLFHSTAAIFYFLGINDTTARLIPVFFGVATTSLLFLLRKELGKRGVLWSAFLLSFSPSMVYFSRFFRNDMIIVFCTLATVIGVTRYLENLCSSKRYPYLILAASSLAIAVSSKENAYLVILMFGAYAGIYFLYRFYSDWKKEKLSLKKALVLKSSAISPFLPEILLSGVLFIFIVMLFYTSLFRYQESLFSIVGKAFSHWMEMHKIQRIGGPFYYYIPILLVYESPIILFGTLGLIHFLKKKDENAPFFLFLSYWAVVSLMLYSYLQEKVPWLVVHIILPFGILAGAYLGEFFPRASEKRQHENLLRPEDMSSGTDKKPTLEIKRSRTRILLAGILALTLTISLVQCISVNFYRSMEPDELMTYTQATPDIREIMEKIEGFDSGPETLRIYVVDSENLYWPLPWYLRDYEKAAYYTEPPVNKEYDAIIMPAEYQMYREISKEEYASYNFTLRPGRDFILYYNKKLEKNR</sequence>
<evidence type="ECO:0000256" key="4">
    <source>
        <dbReference type="ARBA" id="ARBA00022692"/>
    </source>
</evidence>
<evidence type="ECO:0000259" key="8">
    <source>
        <dbReference type="Pfam" id="PF02366"/>
    </source>
</evidence>
<dbReference type="NCBIfam" id="TIGR03663">
    <property type="entry name" value="flippase activity-associated protein Agl23"/>
    <property type="match status" value="1"/>
</dbReference>
<feature type="transmembrane region" description="Helical" evidence="7">
    <location>
        <begin position="287"/>
        <end position="310"/>
    </location>
</feature>
<evidence type="ECO:0000256" key="6">
    <source>
        <dbReference type="ARBA" id="ARBA00023136"/>
    </source>
</evidence>
<evidence type="ECO:0000256" key="2">
    <source>
        <dbReference type="ARBA" id="ARBA00022676"/>
    </source>
</evidence>
<dbReference type="PANTHER" id="PTHR41710">
    <property type="entry name" value="GLYCOSYL TRANSFERASE, FAMILY 39"/>
    <property type="match status" value="1"/>
</dbReference>
<dbReference type="PIRSF" id="PIRSF030218">
    <property type="entry name" value="Mannosyltr_MA4085_prd"/>
    <property type="match status" value="1"/>
</dbReference>
<feature type="transmembrane region" description="Helical" evidence="7">
    <location>
        <begin position="192"/>
        <end position="210"/>
    </location>
</feature>
<keyword evidence="4 7" id="KW-0812">Transmembrane</keyword>
<dbReference type="Proteomes" id="UP001246244">
    <property type="component" value="Unassembled WGS sequence"/>
</dbReference>
<feature type="transmembrane region" description="Helical" evidence="7">
    <location>
        <begin position="322"/>
        <end position="340"/>
    </location>
</feature>
<comment type="caution">
    <text evidence="9">The sequence shown here is derived from an EMBL/GenBank/DDBJ whole genome shotgun (WGS) entry which is preliminary data.</text>
</comment>
<dbReference type="RefSeq" id="WP_310576546.1">
    <property type="nucleotide sequence ID" value="NZ_JAVKPK010000053.1"/>
</dbReference>
<reference evidence="10" key="1">
    <citation type="submission" date="2023-07" db="EMBL/GenBank/DDBJ databases">
        <title>Whole-genome sequencing of a new Methanosarcina sp. Z-7115.</title>
        <authorList>
            <person name="Zhilina T.N."/>
            <person name="Merkel A.Y."/>
        </authorList>
    </citation>
    <scope>NUCLEOTIDE SEQUENCE [LARGE SCALE GENOMIC DNA]</scope>
    <source>
        <strain evidence="10">Z-7115</strain>
    </source>
</reference>
<dbReference type="EMBL" id="JAVKPK010000053">
    <property type="protein sequence ID" value="MDR7666518.1"/>
    <property type="molecule type" value="Genomic_DNA"/>
</dbReference>
<keyword evidence="3" id="KW-0808">Transferase</keyword>
<dbReference type="InterPro" id="IPR016950">
    <property type="entry name" value="Manno-Trfase_MA4085_prd"/>
</dbReference>
<keyword evidence="5 7" id="KW-1133">Transmembrane helix</keyword>
<protein>
    <submittedName>
        <fullName evidence="9">TIGR03663 family protein</fullName>
    </submittedName>
</protein>
<keyword evidence="6 7" id="KW-0472">Membrane</keyword>
<organism evidence="9 10">
    <name type="scientific">Methanosarcina baikalica</name>
    <dbReference type="NCBI Taxonomy" id="3073890"/>
    <lineage>
        <taxon>Archaea</taxon>
        <taxon>Methanobacteriati</taxon>
        <taxon>Methanobacteriota</taxon>
        <taxon>Stenosarchaea group</taxon>
        <taxon>Methanomicrobia</taxon>
        <taxon>Methanosarcinales</taxon>
        <taxon>Methanosarcinaceae</taxon>
        <taxon>Methanosarcina</taxon>
    </lineage>
</organism>
<proteinExistence type="predicted"/>
<feature type="transmembrane region" description="Helical" evidence="7">
    <location>
        <begin position="404"/>
        <end position="427"/>
    </location>
</feature>